<comment type="catalytic activity">
    <reaction evidence="5">
        <text>L-glutamate 5-semialdehyde + NAD(+) + H2O = L-glutamate + NADH + 2 H(+)</text>
        <dbReference type="Rhea" id="RHEA:30235"/>
        <dbReference type="ChEBI" id="CHEBI:15377"/>
        <dbReference type="ChEBI" id="CHEBI:15378"/>
        <dbReference type="ChEBI" id="CHEBI:29985"/>
        <dbReference type="ChEBI" id="CHEBI:57540"/>
        <dbReference type="ChEBI" id="CHEBI:57945"/>
        <dbReference type="ChEBI" id="CHEBI:58066"/>
        <dbReference type="EC" id="1.2.1.88"/>
    </reaction>
</comment>
<evidence type="ECO:0000259" key="8">
    <source>
        <dbReference type="Pfam" id="PF00171"/>
    </source>
</evidence>
<protein>
    <recommendedName>
        <fullName evidence="2">L-glutamate gamma-semialdehyde dehydrogenase</fullName>
        <ecNumber evidence="2">1.2.1.88</ecNumber>
    </recommendedName>
</protein>
<evidence type="ECO:0000256" key="2">
    <source>
        <dbReference type="ARBA" id="ARBA00012884"/>
    </source>
</evidence>
<dbReference type="FunFam" id="3.40.309.10:FF:000005">
    <property type="entry name" value="1-pyrroline-5-carboxylate dehydrogenase 1"/>
    <property type="match status" value="1"/>
</dbReference>
<evidence type="ECO:0000256" key="4">
    <source>
        <dbReference type="ARBA" id="ARBA00023027"/>
    </source>
</evidence>
<dbReference type="SUPFAM" id="SSF53720">
    <property type="entry name" value="ALDH-like"/>
    <property type="match status" value="1"/>
</dbReference>
<dbReference type="InterPro" id="IPR029510">
    <property type="entry name" value="Ald_DH_CS_GLU"/>
</dbReference>
<dbReference type="EMBL" id="JAHJDP010000114">
    <property type="protein sequence ID" value="MBU2693111.1"/>
    <property type="molecule type" value="Genomic_DNA"/>
</dbReference>
<dbReference type="InterPro" id="IPR016163">
    <property type="entry name" value="Ald_DH_C"/>
</dbReference>
<dbReference type="GO" id="GO:0010133">
    <property type="term" value="P:L-proline catabolic process to L-glutamate"/>
    <property type="evidence" value="ECO:0007669"/>
    <property type="project" value="TreeGrafter"/>
</dbReference>
<organism evidence="9 10">
    <name type="scientific">Eiseniibacteriota bacterium</name>
    <dbReference type="NCBI Taxonomy" id="2212470"/>
    <lineage>
        <taxon>Bacteria</taxon>
        <taxon>Candidatus Eiseniibacteriota</taxon>
    </lineage>
</organism>
<name>A0A948RZ80_UNCEI</name>
<feature type="active site" evidence="6">
    <location>
        <position position="287"/>
    </location>
</feature>
<dbReference type="PANTHER" id="PTHR42862:SF1">
    <property type="entry name" value="DELTA-1-PYRROLINE-5-CARBOXYLATE DEHYDROGENASE 2, ISOFORM A-RELATED"/>
    <property type="match status" value="1"/>
</dbReference>
<dbReference type="PROSITE" id="PS00070">
    <property type="entry name" value="ALDEHYDE_DEHYDR_CYS"/>
    <property type="match status" value="1"/>
</dbReference>
<dbReference type="EC" id="1.2.1.88" evidence="2"/>
<dbReference type="InterPro" id="IPR016162">
    <property type="entry name" value="Ald_DH_N"/>
</dbReference>
<dbReference type="AlphaFoldDB" id="A0A948RZ80"/>
<dbReference type="PROSITE" id="PS00687">
    <property type="entry name" value="ALDEHYDE_DEHYDR_GLU"/>
    <property type="match status" value="1"/>
</dbReference>
<dbReference type="InterPro" id="IPR015590">
    <property type="entry name" value="Aldehyde_DH_dom"/>
</dbReference>
<dbReference type="GO" id="GO:0003842">
    <property type="term" value="F:L-glutamate gamma-semialdehyde dehydrogenase activity"/>
    <property type="evidence" value="ECO:0007669"/>
    <property type="project" value="UniProtKB-EC"/>
</dbReference>
<gene>
    <name evidence="9" type="ORF">KJ970_19515</name>
</gene>
<dbReference type="PANTHER" id="PTHR42862">
    <property type="entry name" value="DELTA-1-PYRROLINE-5-CARBOXYLATE DEHYDROGENASE 1, ISOFORM A-RELATED"/>
    <property type="match status" value="1"/>
</dbReference>
<accession>A0A948RZ80</accession>
<dbReference type="Gene3D" id="3.40.309.10">
    <property type="entry name" value="Aldehyde Dehydrogenase, Chain A, domain 2"/>
    <property type="match status" value="1"/>
</dbReference>
<dbReference type="Gene3D" id="3.40.605.10">
    <property type="entry name" value="Aldehyde Dehydrogenase, Chain A, domain 1"/>
    <property type="match status" value="1"/>
</dbReference>
<dbReference type="Proteomes" id="UP000777784">
    <property type="component" value="Unassembled WGS sequence"/>
</dbReference>
<evidence type="ECO:0000256" key="5">
    <source>
        <dbReference type="ARBA" id="ARBA00048142"/>
    </source>
</evidence>
<comment type="caution">
    <text evidence="9">The sequence shown here is derived from an EMBL/GenBank/DDBJ whole genome shotgun (WGS) entry which is preliminary data.</text>
</comment>
<comment type="similarity">
    <text evidence="7">Belongs to the aldehyde dehydrogenase family.</text>
</comment>
<evidence type="ECO:0000313" key="9">
    <source>
        <dbReference type="EMBL" id="MBU2693111.1"/>
    </source>
</evidence>
<dbReference type="Pfam" id="PF00171">
    <property type="entry name" value="Aldedh"/>
    <property type="match status" value="1"/>
</dbReference>
<dbReference type="GO" id="GO:0009898">
    <property type="term" value="C:cytoplasmic side of plasma membrane"/>
    <property type="evidence" value="ECO:0007669"/>
    <property type="project" value="TreeGrafter"/>
</dbReference>
<dbReference type="GO" id="GO:0004657">
    <property type="term" value="F:proline dehydrogenase activity"/>
    <property type="evidence" value="ECO:0007669"/>
    <property type="project" value="UniProtKB-ARBA"/>
</dbReference>
<evidence type="ECO:0000256" key="6">
    <source>
        <dbReference type="PROSITE-ProRule" id="PRU10007"/>
    </source>
</evidence>
<evidence type="ECO:0000256" key="3">
    <source>
        <dbReference type="ARBA" id="ARBA00023002"/>
    </source>
</evidence>
<keyword evidence="4" id="KW-0520">NAD</keyword>
<evidence type="ECO:0000256" key="1">
    <source>
        <dbReference type="ARBA" id="ARBA00004786"/>
    </source>
</evidence>
<comment type="pathway">
    <text evidence="1">Amino-acid degradation; L-proline degradation into L-glutamate; L-glutamate from L-proline: step 2/2.</text>
</comment>
<keyword evidence="3 7" id="KW-0560">Oxidoreductase</keyword>
<feature type="domain" description="Aldehyde dehydrogenase" evidence="8">
    <location>
        <begin position="51"/>
        <end position="513"/>
    </location>
</feature>
<reference evidence="9" key="1">
    <citation type="submission" date="2021-05" db="EMBL/GenBank/DDBJ databases">
        <title>Energy efficiency and biological interactions define the core microbiome of deep oligotrophic groundwater.</title>
        <authorList>
            <person name="Mehrshad M."/>
            <person name="Lopez-Fernandez M."/>
            <person name="Bell E."/>
            <person name="Bernier-Latmani R."/>
            <person name="Bertilsson S."/>
            <person name="Dopson M."/>
        </authorList>
    </citation>
    <scope>NUCLEOTIDE SEQUENCE</scope>
    <source>
        <strain evidence="9">Modern_marine.mb.64</strain>
    </source>
</reference>
<dbReference type="InterPro" id="IPR016160">
    <property type="entry name" value="Ald_DH_CS_CYS"/>
</dbReference>
<evidence type="ECO:0000256" key="7">
    <source>
        <dbReference type="RuleBase" id="RU003345"/>
    </source>
</evidence>
<sequence length="533" mass="59471">MNLSLRRPENQPLIDYRGDDAAWKKYQEALKGIPKDFDVPMIIGGQEIRTAEKIESFDPSTNKLFCTAQKATRRETDMAIEAALGAKAAWASLPPENRILKFLDLAQVLYNRRHEICAVAAHECGYNAVEVSGGWGEMIDFIRFNAYYYYELHKTQLGPNPIETNSLALRPLKGFTSAVTPFNFPIAIGYNLPTVMALCGNTVVWKTSSDTPMVSWMLMKAIEEAAFPPGVINMITGPGRETMPPVIEHPELTALNFTGGYDTARFISDKLYTKEIERFHFPRFVAETGGKDFLVIDKDCDVWDVAACIIAGAFGRSGQKCSANSLVLPHESIWPDLKEALQAQMKKFKVGNPLERDADMGPVINRSAYETITGFIKRGLEDSKVSTVWGGEFSDAKGLYIQPTIFEVAPNRHELLNVEIFGPVTAVHPYKNFDDALDIIKSNTYRLTGSVWSNDEYFLEKTVPILREYAGNFYINRKTTGANVDQQPFGGDGGSGTNCKAGGIWYLLQFISQGTVSRRHARVLNDPGIWGWK</sequence>
<dbReference type="InterPro" id="IPR016161">
    <property type="entry name" value="Ald_DH/histidinol_DH"/>
</dbReference>
<dbReference type="InterPro" id="IPR050485">
    <property type="entry name" value="Proline_metab_enzyme"/>
</dbReference>
<evidence type="ECO:0000313" key="10">
    <source>
        <dbReference type="Proteomes" id="UP000777784"/>
    </source>
</evidence>
<proteinExistence type="inferred from homology"/>